<dbReference type="AlphaFoldDB" id="A0A2T8HS23"/>
<gene>
    <name evidence="3" type="ORF">DDE20_14125</name>
</gene>
<dbReference type="GO" id="GO:0005524">
    <property type="term" value="F:ATP binding"/>
    <property type="evidence" value="ECO:0007669"/>
    <property type="project" value="InterPro"/>
</dbReference>
<feature type="region of interest" description="Disordered" evidence="1">
    <location>
        <begin position="9"/>
        <end position="29"/>
    </location>
</feature>
<dbReference type="InterPro" id="IPR003593">
    <property type="entry name" value="AAA+_ATPase"/>
</dbReference>
<dbReference type="EMBL" id="QDKM01000006">
    <property type="protein sequence ID" value="PVH28236.1"/>
    <property type="molecule type" value="Genomic_DNA"/>
</dbReference>
<reference evidence="3 4" key="1">
    <citation type="submission" date="2018-04" db="EMBL/GenBank/DDBJ databases">
        <title>Pararhodobacter oceanense sp. nov., isolated from marine intertidal sediment.</title>
        <authorList>
            <person name="Wang X.-L."/>
            <person name="Du Z.-J."/>
        </authorList>
    </citation>
    <scope>NUCLEOTIDE SEQUENCE [LARGE SCALE GENOMIC DNA]</scope>
    <source>
        <strain evidence="3 4">AM505</strain>
    </source>
</reference>
<name>A0A2T8HS23_9RHOB</name>
<dbReference type="SUPFAM" id="SSF52540">
    <property type="entry name" value="P-loop containing nucleoside triphosphate hydrolases"/>
    <property type="match status" value="1"/>
</dbReference>
<organism evidence="3 4">
    <name type="scientific">Pararhodobacter oceanensis</name>
    <dbReference type="NCBI Taxonomy" id="2172121"/>
    <lineage>
        <taxon>Bacteria</taxon>
        <taxon>Pseudomonadati</taxon>
        <taxon>Pseudomonadota</taxon>
        <taxon>Alphaproteobacteria</taxon>
        <taxon>Rhodobacterales</taxon>
        <taxon>Paracoccaceae</taxon>
        <taxon>Pararhodobacter</taxon>
    </lineage>
</organism>
<comment type="caution">
    <text evidence="3">The sequence shown here is derived from an EMBL/GenBank/DDBJ whole genome shotgun (WGS) entry which is preliminary data.</text>
</comment>
<dbReference type="SMART" id="SM00382">
    <property type="entry name" value="AAA"/>
    <property type="match status" value="1"/>
</dbReference>
<dbReference type="GO" id="GO:0004176">
    <property type="term" value="F:ATP-dependent peptidase activity"/>
    <property type="evidence" value="ECO:0007669"/>
    <property type="project" value="InterPro"/>
</dbReference>
<dbReference type="OrthoDB" id="5297432at2"/>
<evidence type="ECO:0000313" key="3">
    <source>
        <dbReference type="EMBL" id="PVH28236.1"/>
    </source>
</evidence>
<dbReference type="PANTHER" id="PTHR10046">
    <property type="entry name" value="ATP DEPENDENT LON PROTEASE FAMILY MEMBER"/>
    <property type="match status" value="1"/>
</dbReference>
<evidence type="ECO:0000259" key="2">
    <source>
        <dbReference type="SMART" id="SM00382"/>
    </source>
</evidence>
<dbReference type="Gene3D" id="3.40.50.300">
    <property type="entry name" value="P-loop containing nucleotide triphosphate hydrolases"/>
    <property type="match status" value="1"/>
</dbReference>
<sequence length="441" mass="48239">MNDDNLRFFPDEMLGENATPEEPVPSRAPGAHHRVVLLPDVPRLDEEAELDRVMPRNLADEVSRVNVALKEILPDAGAHFVTQGRLVRLEAKAPDMLDLLPDTVAFDLVYKLASVAPAAEFRGAYLGSLHAGLQRYATELVDALTERARKKILAREAELHRRGPLHRLKDDDRKLVEDAKGELPILGPMSVDEVDELWAGIHAAAPWLQAASVEAWRAMRHEVGAGRGAWIPPILLNGEPGTGKTSLGRSLAASLGVPLVEIDAGNGTAAFQVSGVEKGWSGAEPGLLIEAILQQRTANPVVIVNELCRAGAGMMSQNGTRTSLSDALLALLDRGSSRRWRCPALRVDFDVSRVIWVLTSNRVDTIDPALLSRMRVVDVRKPSAGHIAEIVRRRLSDIDEDLAGHAAEVIAKVWSRRVLTLRQVDAMCERVLRSLTGPRLH</sequence>
<dbReference type="RefSeq" id="WP_116559157.1">
    <property type="nucleotide sequence ID" value="NZ_QDKM01000006.1"/>
</dbReference>
<dbReference type="InterPro" id="IPR027417">
    <property type="entry name" value="P-loop_NTPase"/>
</dbReference>
<dbReference type="InterPro" id="IPR003959">
    <property type="entry name" value="ATPase_AAA_core"/>
</dbReference>
<dbReference type="Pfam" id="PF00004">
    <property type="entry name" value="AAA"/>
    <property type="match status" value="1"/>
</dbReference>
<accession>A0A2T8HS23</accession>
<dbReference type="GO" id="GO:0030163">
    <property type="term" value="P:protein catabolic process"/>
    <property type="evidence" value="ECO:0007669"/>
    <property type="project" value="InterPro"/>
</dbReference>
<dbReference type="GO" id="GO:0016887">
    <property type="term" value="F:ATP hydrolysis activity"/>
    <property type="evidence" value="ECO:0007669"/>
    <property type="project" value="InterPro"/>
</dbReference>
<evidence type="ECO:0000256" key="1">
    <source>
        <dbReference type="SAM" id="MobiDB-lite"/>
    </source>
</evidence>
<evidence type="ECO:0000313" key="4">
    <source>
        <dbReference type="Proteomes" id="UP000245911"/>
    </source>
</evidence>
<feature type="domain" description="AAA+ ATPase" evidence="2">
    <location>
        <begin position="230"/>
        <end position="383"/>
    </location>
</feature>
<keyword evidence="4" id="KW-1185">Reference proteome</keyword>
<dbReference type="InterPro" id="IPR027065">
    <property type="entry name" value="Lon_Prtase"/>
</dbReference>
<dbReference type="GO" id="GO:0004252">
    <property type="term" value="F:serine-type endopeptidase activity"/>
    <property type="evidence" value="ECO:0007669"/>
    <property type="project" value="InterPro"/>
</dbReference>
<protein>
    <recommendedName>
        <fullName evidence="2">AAA+ ATPase domain-containing protein</fullName>
    </recommendedName>
</protein>
<dbReference type="Proteomes" id="UP000245911">
    <property type="component" value="Unassembled WGS sequence"/>
</dbReference>
<proteinExistence type="predicted"/>